<reference evidence="2 3" key="1">
    <citation type="submission" date="2020-08" db="EMBL/GenBank/DDBJ databases">
        <title>Genomic Encyclopedia of Type Strains, Phase IV (KMG-IV): sequencing the most valuable type-strain genomes for metagenomic binning, comparative biology and taxonomic classification.</title>
        <authorList>
            <person name="Goeker M."/>
        </authorList>
    </citation>
    <scope>NUCLEOTIDE SEQUENCE [LARGE SCALE GENOMIC DNA]</scope>
    <source>
        <strain evidence="2 3">DSM 101806</strain>
    </source>
</reference>
<evidence type="ECO:0000313" key="2">
    <source>
        <dbReference type="EMBL" id="MBB4097591.1"/>
    </source>
</evidence>
<feature type="transmembrane region" description="Helical" evidence="1">
    <location>
        <begin position="50"/>
        <end position="69"/>
    </location>
</feature>
<protein>
    <submittedName>
        <fullName evidence="2">Uncharacterized protein</fullName>
    </submittedName>
</protein>
<keyword evidence="3" id="KW-1185">Reference proteome</keyword>
<gene>
    <name evidence="2" type="ORF">GGR46_001124</name>
</gene>
<evidence type="ECO:0000256" key="1">
    <source>
        <dbReference type="SAM" id="Phobius"/>
    </source>
</evidence>
<dbReference type="RefSeq" id="WP_183995341.1">
    <property type="nucleotide sequence ID" value="NZ_JACIEH010000001.1"/>
</dbReference>
<keyword evidence="1" id="KW-1133">Transmembrane helix</keyword>
<keyword evidence="1" id="KW-0812">Transmembrane</keyword>
<accession>A0A7W6JSD4</accession>
<organism evidence="2 3">
    <name type="scientific">Sphingomonas kyeonggiensis</name>
    <dbReference type="NCBI Taxonomy" id="1268553"/>
    <lineage>
        <taxon>Bacteria</taxon>
        <taxon>Pseudomonadati</taxon>
        <taxon>Pseudomonadota</taxon>
        <taxon>Alphaproteobacteria</taxon>
        <taxon>Sphingomonadales</taxon>
        <taxon>Sphingomonadaceae</taxon>
        <taxon>Sphingomonas</taxon>
    </lineage>
</organism>
<sequence>MTEIDEEVVAVETGDATLLYDYFKHLTSLCIVSLGGVLALLPNAKGFPPGLIAAVLVVLSGAALLSFSGAAEIVRTRFKGLPLGKGVDFYRITAPMLLAVGVGMFVYLFTWTLKA</sequence>
<feature type="transmembrane region" description="Helical" evidence="1">
    <location>
        <begin position="22"/>
        <end position="41"/>
    </location>
</feature>
<keyword evidence="1" id="KW-0472">Membrane</keyword>
<dbReference type="Proteomes" id="UP000557392">
    <property type="component" value="Unassembled WGS sequence"/>
</dbReference>
<proteinExistence type="predicted"/>
<dbReference type="AlphaFoldDB" id="A0A7W6JSD4"/>
<comment type="caution">
    <text evidence="2">The sequence shown here is derived from an EMBL/GenBank/DDBJ whole genome shotgun (WGS) entry which is preliminary data.</text>
</comment>
<feature type="transmembrane region" description="Helical" evidence="1">
    <location>
        <begin position="89"/>
        <end position="109"/>
    </location>
</feature>
<name>A0A7W6JSD4_9SPHN</name>
<dbReference type="EMBL" id="JACIEH010000001">
    <property type="protein sequence ID" value="MBB4097591.1"/>
    <property type="molecule type" value="Genomic_DNA"/>
</dbReference>
<evidence type="ECO:0000313" key="3">
    <source>
        <dbReference type="Proteomes" id="UP000557392"/>
    </source>
</evidence>